<evidence type="ECO:0000313" key="3">
    <source>
        <dbReference type="Proteomes" id="UP001597116"/>
    </source>
</evidence>
<keyword evidence="1" id="KW-0812">Transmembrane</keyword>
<evidence type="ECO:0000256" key="1">
    <source>
        <dbReference type="SAM" id="Phobius"/>
    </source>
</evidence>
<protein>
    <submittedName>
        <fullName evidence="2">Uncharacterized protein</fullName>
    </submittedName>
</protein>
<dbReference type="RefSeq" id="WP_265989902.1">
    <property type="nucleotide sequence ID" value="NZ_CP110973.1"/>
</dbReference>
<proteinExistence type="predicted"/>
<feature type="transmembrane region" description="Helical" evidence="1">
    <location>
        <begin position="132"/>
        <end position="151"/>
    </location>
</feature>
<name>A0ABW3QJP6_9BACT</name>
<keyword evidence="1" id="KW-0472">Membrane</keyword>
<feature type="transmembrane region" description="Helical" evidence="1">
    <location>
        <begin position="41"/>
        <end position="58"/>
    </location>
</feature>
<feature type="transmembrane region" description="Helical" evidence="1">
    <location>
        <begin position="157"/>
        <end position="179"/>
    </location>
</feature>
<dbReference type="EMBL" id="JBHTLP010000002">
    <property type="protein sequence ID" value="MFD1140105.1"/>
    <property type="molecule type" value="Genomic_DNA"/>
</dbReference>
<evidence type="ECO:0000313" key="2">
    <source>
        <dbReference type="EMBL" id="MFD1140105.1"/>
    </source>
</evidence>
<keyword evidence="1" id="KW-1133">Transmembrane helix</keyword>
<organism evidence="2 3">
    <name type="scientific">Larkinella insperata</name>
    <dbReference type="NCBI Taxonomy" id="332158"/>
    <lineage>
        <taxon>Bacteria</taxon>
        <taxon>Pseudomonadati</taxon>
        <taxon>Bacteroidota</taxon>
        <taxon>Cytophagia</taxon>
        <taxon>Cytophagales</taxon>
        <taxon>Spirosomataceae</taxon>
        <taxon>Larkinella</taxon>
    </lineage>
</organism>
<accession>A0ABW3QJP6</accession>
<comment type="caution">
    <text evidence="2">The sequence shown here is derived from an EMBL/GenBank/DDBJ whole genome shotgun (WGS) entry which is preliminary data.</text>
</comment>
<reference evidence="3" key="1">
    <citation type="journal article" date="2019" name="Int. J. Syst. Evol. Microbiol.">
        <title>The Global Catalogue of Microorganisms (GCM) 10K type strain sequencing project: providing services to taxonomists for standard genome sequencing and annotation.</title>
        <authorList>
            <consortium name="The Broad Institute Genomics Platform"/>
            <consortium name="The Broad Institute Genome Sequencing Center for Infectious Disease"/>
            <person name="Wu L."/>
            <person name="Ma J."/>
        </authorList>
    </citation>
    <scope>NUCLEOTIDE SEQUENCE [LARGE SCALE GENOMIC DNA]</scope>
    <source>
        <strain evidence="3">CCUG 55608</strain>
    </source>
</reference>
<dbReference type="Proteomes" id="UP001597116">
    <property type="component" value="Unassembled WGS sequence"/>
</dbReference>
<gene>
    <name evidence="2" type="ORF">ACFQ4C_03260</name>
</gene>
<sequence length="187" mass="21413">MKTNDRRLAAFFGVLTLILVLVTLTNEDFLHWVFERHQNQLSWYLRPLFLIPFCFFAYQRRWAGLTGTVFILLTSTFWFPKPRVVDESVRQFLQFEQEWLRGPWDLGKICLSLLVPVSMAALGMAFWKKSVLLGLAVLFSIAVGKICWSILQAGQAGAATVVPALLGLLICCLLTYFGVKHLERQTR</sequence>
<keyword evidence="3" id="KW-1185">Reference proteome</keyword>
<feature type="transmembrane region" description="Helical" evidence="1">
    <location>
        <begin position="106"/>
        <end position="127"/>
    </location>
</feature>
<feature type="transmembrane region" description="Helical" evidence="1">
    <location>
        <begin position="63"/>
        <end position="80"/>
    </location>
</feature>